<comment type="subcellular location">
    <subcellularLocation>
        <location evidence="1">Periplasm</location>
    </subcellularLocation>
</comment>
<dbReference type="RefSeq" id="WP_132545862.1">
    <property type="nucleotide sequence ID" value="NZ_SLWY01000037.1"/>
</dbReference>
<keyword evidence="3" id="KW-0813">Transport</keyword>
<proteinExistence type="inferred from homology"/>
<dbReference type="Gene3D" id="3.40.190.10">
    <property type="entry name" value="Periplasmic binding protein-like II"/>
    <property type="match status" value="2"/>
</dbReference>
<name>A0A4R2KQT9_9GAMM</name>
<dbReference type="GO" id="GO:0042597">
    <property type="term" value="C:periplasmic space"/>
    <property type="evidence" value="ECO:0007669"/>
    <property type="project" value="UniProtKB-SubCell"/>
</dbReference>
<dbReference type="Pfam" id="PF01547">
    <property type="entry name" value="SBP_bac_1"/>
    <property type="match status" value="1"/>
</dbReference>
<evidence type="ECO:0000256" key="4">
    <source>
        <dbReference type="ARBA" id="ARBA00022729"/>
    </source>
</evidence>
<evidence type="ECO:0000313" key="6">
    <source>
        <dbReference type="EMBL" id="TCO75994.1"/>
    </source>
</evidence>
<feature type="chain" id="PRO_5020639746" evidence="5">
    <location>
        <begin position="25"/>
        <end position="423"/>
    </location>
</feature>
<dbReference type="CDD" id="cd14750">
    <property type="entry name" value="PBP2_TMBP"/>
    <property type="match status" value="1"/>
</dbReference>
<comment type="caution">
    <text evidence="6">The sequence shown here is derived from an EMBL/GenBank/DDBJ whole genome shotgun (WGS) entry which is preliminary data.</text>
</comment>
<organism evidence="6 7">
    <name type="scientific">Plasticicumulans lactativorans</name>
    <dbReference type="NCBI Taxonomy" id="1133106"/>
    <lineage>
        <taxon>Bacteria</taxon>
        <taxon>Pseudomonadati</taxon>
        <taxon>Pseudomonadota</taxon>
        <taxon>Gammaproteobacteria</taxon>
        <taxon>Candidatus Competibacteraceae</taxon>
        <taxon>Plasticicumulans</taxon>
    </lineage>
</organism>
<dbReference type="EMBL" id="SLWY01000037">
    <property type="protein sequence ID" value="TCO75994.1"/>
    <property type="molecule type" value="Genomic_DNA"/>
</dbReference>
<evidence type="ECO:0000256" key="5">
    <source>
        <dbReference type="SAM" id="SignalP"/>
    </source>
</evidence>
<dbReference type="OrthoDB" id="9808332at2"/>
<dbReference type="SUPFAM" id="SSF53850">
    <property type="entry name" value="Periplasmic binding protein-like II"/>
    <property type="match status" value="1"/>
</dbReference>
<dbReference type="AlphaFoldDB" id="A0A4R2KQT9"/>
<sequence length="423" mass="45363">MKNSRHITGAALLLAALASGSAAAETISVTCGTTGKGYEFCKNLAEEWSKKTGNTVNIVSVPSSTSEQLALFQQMLAAGSSDIDVYDIDVVWPGILGTHFIDLAPYTKGAEKEHFPAIVANNTRDGKLLAMPQLTDAGVLFYRKDLLAKYGEAVPETWEQFAATAKKIQDAERKAGNEKMWGFVFQGKPYEGLTCNAVEWLSSFGAGNIVEPDGKVSINNPQAVKALETAASWVTTIAPQGVLNYTEEEGRGVFQSGNAVFMRNWPYAWALAQGEGSPVKDKVGVVALPKGGADGKHVATLGGWQSAVSKYSKHPEIAADYVMFVTSKEVQKRRAIALGSQPTIPALYKDPEVIAANPFFATLYELFAAAVARPSTATGNKYSQVSNEFWNATFDVISGKASAKDSLAALEGKLNRMSRGGKW</sequence>
<comment type="similarity">
    <text evidence="2">Belongs to the bacterial solute-binding protein 1 family.</text>
</comment>
<dbReference type="Proteomes" id="UP000295765">
    <property type="component" value="Unassembled WGS sequence"/>
</dbReference>
<evidence type="ECO:0000256" key="3">
    <source>
        <dbReference type="ARBA" id="ARBA00022448"/>
    </source>
</evidence>
<dbReference type="InterPro" id="IPR050490">
    <property type="entry name" value="Bact_solute-bd_prot1"/>
</dbReference>
<keyword evidence="4 5" id="KW-0732">Signal</keyword>
<evidence type="ECO:0000256" key="2">
    <source>
        <dbReference type="ARBA" id="ARBA00008520"/>
    </source>
</evidence>
<dbReference type="InterPro" id="IPR006059">
    <property type="entry name" value="SBP"/>
</dbReference>
<gene>
    <name evidence="6" type="ORF">EV699_1378</name>
</gene>
<evidence type="ECO:0000313" key="7">
    <source>
        <dbReference type="Proteomes" id="UP000295765"/>
    </source>
</evidence>
<dbReference type="PANTHER" id="PTHR43649">
    <property type="entry name" value="ARABINOSE-BINDING PROTEIN-RELATED"/>
    <property type="match status" value="1"/>
</dbReference>
<keyword evidence="7" id="KW-1185">Reference proteome</keyword>
<feature type="signal peptide" evidence="5">
    <location>
        <begin position="1"/>
        <end position="24"/>
    </location>
</feature>
<protein>
    <submittedName>
        <fullName evidence="6">Trehalose/maltose transport system substrate-binding protein</fullName>
    </submittedName>
</protein>
<evidence type="ECO:0000256" key="1">
    <source>
        <dbReference type="ARBA" id="ARBA00004418"/>
    </source>
</evidence>
<accession>A0A4R2KQT9</accession>
<reference evidence="6 7" key="1">
    <citation type="submission" date="2019-03" db="EMBL/GenBank/DDBJ databases">
        <title>Genomic Encyclopedia of Type Strains, Phase IV (KMG-IV): sequencing the most valuable type-strain genomes for metagenomic binning, comparative biology and taxonomic classification.</title>
        <authorList>
            <person name="Goeker M."/>
        </authorList>
    </citation>
    <scope>NUCLEOTIDE SEQUENCE [LARGE SCALE GENOMIC DNA]</scope>
    <source>
        <strain evidence="6 7">DSM 25287</strain>
    </source>
</reference>
<dbReference type="PANTHER" id="PTHR43649:SF34">
    <property type="entry name" value="ABC TRANSPORTER PERIPLASMIC-BINDING PROTEIN YCJN-RELATED"/>
    <property type="match status" value="1"/>
</dbReference>